<keyword evidence="1" id="KW-1133">Transmembrane helix</keyword>
<feature type="transmembrane region" description="Helical" evidence="1">
    <location>
        <begin position="7"/>
        <end position="30"/>
    </location>
</feature>
<feature type="transmembrane region" description="Helical" evidence="1">
    <location>
        <begin position="209"/>
        <end position="230"/>
    </location>
</feature>
<name>A0ABT6L207_9MYCO</name>
<keyword evidence="1" id="KW-0472">Membrane</keyword>
<feature type="transmembrane region" description="Helical" evidence="1">
    <location>
        <begin position="181"/>
        <end position="203"/>
    </location>
</feature>
<protein>
    <recommendedName>
        <fullName evidence="4">DUF4239 domain-containing protein</fullName>
    </recommendedName>
</protein>
<feature type="transmembrane region" description="Helical" evidence="1">
    <location>
        <begin position="50"/>
        <end position="70"/>
    </location>
</feature>
<evidence type="ECO:0000313" key="3">
    <source>
        <dbReference type="Proteomes" id="UP001160130"/>
    </source>
</evidence>
<gene>
    <name evidence="2" type="ORF">M2272_003629</name>
</gene>
<evidence type="ECO:0000313" key="2">
    <source>
        <dbReference type="EMBL" id="MDH6196976.1"/>
    </source>
</evidence>
<dbReference type="Pfam" id="PF14023">
    <property type="entry name" value="Bestrophin-like"/>
    <property type="match status" value="1"/>
</dbReference>
<comment type="caution">
    <text evidence="2">The sequence shown here is derived from an EMBL/GenBank/DDBJ whole genome shotgun (WGS) entry which is preliminary data.</text>
</comment>
<sequence length="259" mass="27684">MGGLGLAGLWLFLVAVLAVLVFLAVGSVWLANKTVYRPGAKEQTGSLSPFLTTVALVYGALLGFTVVVAWEQFSSAEANVTNESSTLATMYRQTVSMSAPEQVTMRGLLRDYTAAVKAEWDSQGSGPASATARAAVTDMYRVLGQQSSTASPVNAEIREQLNVLTAQRNTRILDAKPRIPGLLWSGLLFGAVLLIALTGFTHLSNTPNHMMLSSAIAILLGLLIFLIFWLDHPFGRELGVTPASFDYSIQVFDGVDAGT</sequence>
<evidence type="ECO:0008006" key="4">
    <source>
        <dbReference type="Google" id="ProtNLM"/>
    </source>
</evidence>
<accession>A0ABT6L207</accession>
<keyword evidence="3" id="KW-1185">Reference proteome</keyword>
<evidence type="ECO:0000256" key="1">
    <source>
        <dbReference type="SAM" id="Phobius"/>
    </source>
</evidence>
<organism evidence="2 3">
    <name type="scientific">Mycolicibacterium frederiksbergense</name>
    <dbReference type="NCBI Taxonomy" id="117567"/>
    <lineage>
        <taxon>Bacteria</taxon>
        <taxon>Bacillati</taxon>
        <taxon>Actinomycetota</taxon>
        <taxon>Actinomycetes</taxon>
        <taxon>Mycobacteriales</taxon>
        <taxon>Mycobacteriaceae</taxon>
        <taxon>Mycolicibacterium</taxon>
    </lineage>
</organism>
<dbReference type="RefSeq" id="WP_280833566.1">
    <property type="nucleotide sequence ID" value="NZ_JARXVE010000005.1"/>
</dbReference>
<dbReference type="InterPro" id="IPR025333">
    <property type="entry name" value="DUF4239"/>
</dbReference>
<reference evidence="2 3" key="1">
    <citation type="submission" date="2023-04" db="EMBL/GenBank/DDBJ databases">
        <title>Forest soil microbial communities from Buena Vista Peninsula, Colon Province, Panama.</title>
        <authorList>
            <person name="Bouskill N."/>
        </authorList>
    </citation>
    <scope>NUCLEOTIDE SEQUENCE [LARGE SCALE GENOMIC DNA]</scope>
    <source>
        <strain evidence="2 3">AC80</strain>
    </source>
</reference>
<keyword evidence="1" id="KW-0812">Transmembrane</keyword>
<proteinExistence type="predicted"/>
<dbReference type="EMBL" id="JARXVE010000005">
    <property type="protein sequence ID" value="MDH6196976.1"/>
    <property type="molecule type" value="Genomic_DNA"/>
</dbReference>
<dbReference type="Proteomes" id="UP001160130">
    <property type="component" value="Unassembled WGS sequence"/>
</dbReference>